<evidence type="ECO:0000256" key="9">
    <source>
        <dbReference type="ARBA" id="ARBA00022921"/>
    </source>
</evidence>
<sequence length="405" mass="43171">MAKRTRTDTPVYPEVDHAPKVIPIFYGDGLKQDELTLMINADPKTFSFTSDGALTLSGGSSGIGTNYVGGDGINLEVVDDKTKKVSVQPAPNGGVAVDSSGVKVKVSEPLTVDEGGIGIMISDGIKIDENGHLGVNYDPDTMGLNSTGALTVTNAKVNLQATPPLTVANNTISLSTGDGVTTTENKLSLNISNDFVFRDSMLDLAKAPVRTVTQPLILNAAHAVALQTGPSNFGVQNGVLYQNTKYFPRSRVGAFSGNVTIASAANDPYILPMRFNLVKTGQICSFIFNSFTINNGTQPVKFPITMNISAGWTSPNSADTTFQPGRVRMLMPVQGICTIKAGTGNTYFGRFELNNLQFGDGFTFKISVLDATININTPSIYFDSVIFPCQVSRSEKYAPAGVYFD</sequence>
<dbReference type="Gene3D" id="6.20.10.20">
    <property type="match status" value="1"/>
</dbReference>
<keyword evidence="7" id="KW-1161">Viral attachment to host cell</keyword>
<dbReference type="Gene3D" id="2.10.25.20">
    <property type="entry name" value="reovirus attachment protein sigma1, domain 1"/>
    <property type="match status" value="1"/>
</dbReference>
<name>A0A4P8PIW2_9ADEN</name>
<evidence type="ECO:0000256" key="10">
    <source>
        <dbReference type="ARBA" id="ARBA00023296"/>
    </source>
</evidence>
<dbReference type="GO" id="GO:0019062">
    <property type="term" value="P:virion attachment to host cell"/>
    <property type="evidence" value="ECO:0007669"/>
    <property type="project" value="UniProtKB-KW"/>
</dbReference>
<evidence type="ECO:0000256" key="4">
    <source>
        <dbReference type="ARBA" id="ARBA00022561"/>
    </source>
</evidence>
<evidence type="ECO:0000313" key="11">
    <source>
        <dbReference type="EMBL" id="QCQ84147.1"/>
    </source>
</evidence>
<dbReference type="GeneID" id="80527924"/>
<dbReference type="GO" id="GO:0019028">
    <property type="term" value="C:viral capsid"/>
    <property type="evidence" value="ECO:0007669"/>
    <property type="project" value="UniProtKB-KW"/>
</dbReference>
<dbReference type="Proteomes" id="UP000318653">
    <property type="component" value="Segment"/>
</dbReference>
<keyword evidence="8" id="KW-0946">Virion</keyword>
<evidence type="ECO:0000256" key="3">
    <source>
        <dbReference type="ARBA" id="ARBA00006685"/>
    </source>
</evidence>
<evidence type="ECO:0000313" key="12">
    <source>
        <dbReference type="Proteomes" id="UP000318653"/>
    </source>
</evidence>
<accession>A0A4P8PIW2</accession>
<evidence type="ECO:0000256" key="7">
    <source>
        <dbReference type="ARBA" id="ARBA00022804"/>
    </source>
</evidence>
<evidence type="ECO:0000256" key="6">
    <source>
        <dbReference type="ARBA" id="ARBA00022581"/>
    </source>
</evidence>
<reference evidence="11" key="1">
    <citation type="journal article" date="2019" name="Infect. Genet. Evol.">
        <title>Unconventional gene arrangement and content revealed by full genome analysis of the white sturgeon adenovirus, the single member of the genus Ichtadenovirus.</title>
        <authorList>
            <person name="Doszpoly A."/>
            <person name="Harrach B."/>
            <person name="LaPatra S."/>
            <person name="Benko M."/>
        </authorList>
    </citation>
    <scope>NUCLEOTIDE SEQUENCE</scope>
    <source>
        <strain evidence="11">WSAdV1/1996</strain>
    </source>
</reference>
<proteinExistence type="inferred from homology"/>
<comment type="similarity">
    <text evidence="3">Belongs to the adenoviridae fiber family.</text>
</comment>
<organism evidence="11">
    <name type="scientific">White sturgeon adenovirus 1</name>
    <dbReference type="NCBI Taxonomy" id="2580388"/>
    <lineage>
        <taxon>Viruses</taxon>
        <taxon>Varidnaviria</taxon>
        <taxon>Bamfordvirae</taxon>
        <taxon>Preplasmiviricota</taxon>
        <taxon>Polisuviricotina</taxon>
        <taxon>Pharingeaviricetes</taxon>
        <taxon>Rowavirales</taxon>
        <taxon>Adenoviridae</taxon>
        <taxon>Ichtadenovirus</taxon>
        <taxon>Ichtadenovirus acipenseris</taxon>
        <taxon>Sturgeon ichtadenovirus A</taxon>
    </lineage>
</organism>
<dbReference type="GO" id="GO:0046718">
    <property type="term" value="P:symbiont entry into host cell"/>
    <property type="evidence" value="ECO:0007669"/>
    <property type="project" value="UniProtKB-KW"/>
</dbReference>
<keyword evidence="5" id="KW-1048">Host nucleus</keyword>
<evidence type="ECO:0000256" key="5">
    <source>
        <dbReference type="ARBA" id="ARBA00022562"/>
    </source>
</evidence>
<dbReference type="SUPFAM" id="SSF51225">
    <property type="entry name" value="Fibre shaft of virus attachment proteins"/>
    <property type="match status" value="1"/>
</dbReference>
<keyword evidence="9" id="KW-0426">Late protein</keyword>
<keyword evidence="6" id="KW-0945">Host-virus interaction</keyword>
<dbReference type="InterPro" id="IPR009013">
    <property type="entry name" value="Attachment_protein_shaft_sf"/>
</dbReference>
<protein>
    <submittedName>
        <fullName evidence="11">Fiber 3</fullName>
    </submittedName>
</protein>
<keyword evidence="10" id="KW-1160">Virus entry into host cell</keyword>
<dbReference type="RefSeq" id="YP_010790519.1">
    <property type="nucleotide sequence ID" value="NC_075448.1"/>
</dbReference>
<keyword evidence="4" id="KW-0167">Capsid protein</keyword>
<dbReference type="GO" id="GO:0042025">
    <property type="term" value="C:host cell nucleus"/>
    <property type="evidence" value="ECO:0007669"/>
    <property type="project" value="UniProtKB-SubCell"/>
</dbReference>
<evidence type="ECO:0000256" key="1">
    <source>
        <dbReference type="ARBA" id="ARBA00004147"/>
    </source>
</evidence>
<keyword evidence="12" id="KW-1185">Reference proteome</keyword>
<evidence type="ECO:0000256" key="8">
    <source>
        <dbReference type="ARBA" id="ARBA00022844"/>
    </source>
</evidence>
<evidence type="ECO:0000256" key="2">
    <source>
        <dbReference type="ARBA" id="ARBA00004328"/>
    </source>
</evidence>
<comment type="subcellular location">
    <subcellularLocation>
        <location evidence="1">Host nucleus</location>
    </subcellularLocation>
    <subcellularLocation>
        <location evidence="2">Virion</location>
    </subcellularLocation>
</comment>
<dbReference type="EMBL" id="MK101347">
    <property type="protein sequence ID" value="QCQ84147.1"/>
    <property type="molecule type" value="Genomic_DNA"/>
</dbReference>
<dbReference type="KEGG" id="vg:80527924"/>